<dbReference type="AlphaFoldDB" id="A0A6J4RR01"/>
<feature type="compositionally biased region" description="Low complexity" evidence="1">
    <location>
        <begin position="71"/>
        <end position="119"/>
    </location>
</feature>
<evidence type="ECO:0000256" key="1">
    <source>
        <dbReference type="SAM" id="MobiDB-lite"/>
    </source>
</evidence>
<feature type="region of interest" description="Disordered" evidence="1">
    <location>
        <begin position="28"/>
        <end position="53"/>
    </location>
</feature>
<sequence>PARGRAGTVSGRRSTIAAATARSASCTAYGTRRGAPAHWASAPARSGPRPRPSIWAAPVQREATAWPPGVSSASHAADAATSVAIAAPETTRARRTTATPSATRKRPAPAAVRAIAPRATIRRPCRSERWPKRRSATVVPAT</sequence>
<name>A0A6J4RR01_9ACTN</name>
<feature type="non-terminal residue" evidence="2">
    <location>
        <position position="1"/>
    </location>
</feature>
<reference evidence="2" key="1">
    <citation type="submission" date="2020-02" db="EMBL/GenBank/DDBJ databases">
        <authorList>
            <person name="Meier V. D."/>
        </authorList>
    </citation>
    <scope>NUCLEOTIDE SEQUENCE</scope>
    <source>
        <strain evidence="2">AVDCRST_MAG13</strain>
    </source>
</reference>
<evidence type="ECO:0000313" key="2">
    <source>
        <dbReference type="EMBL" id="CAA9479456.1"/>
    </source>
</evidence>
<proteinExistence type="predicted"/>
<dbReference type="EMBL" id="CADCVO010000162">
    <property type="protein sequence ID" value="CAA9479456.1"/>
    <property type="molecule type" value="Genomic_DNA"/>
</dbReference>
<gene>
    <name evidence="2" type="ORF">AVDCRST_MAG13-1067</name>
</gene>
<protein>
    <submittedName>
        <fullName evidence="2">Uncharacterized protein</fullName>
    </submittedName>
</protein>
<organism evidence="2">
    <name type="scientific">uncultured Solirubrobacteraceae bacterium</name>
    <dbReference type="NCBI Taxonomy" id="1162706"/>
    <lineage>
        <taxon>Bacteria</taxon>
        <taxon>Bacillati</taxon>
        <taxon>Actinomycetota</taxon>
        <taxon>Thermoleophilia</taxon>
        <taxon>Solirubrobacterales</taxon>
        <taxon>Solirubrobacteraceae</taxon>
        <taxon>environmental samples</taxon>
    </lineage>
</organism>
<feature type="region of interest" description="Disordered" evidence="1">
    <location>
        <begin position="66"/>
        <end position="142"/>
    </location>
</feature>
<accession>A0A6J4RR01</accession>